<dbReference type="GO" id="GO:0061522">
    <property type="term" value="F:1,4-dihydroxy-2-naphthoyl-CoA thioesterase activity"/>
    <property type="evidence" value="ECO:0007669"/>
    <property type="project" value="TreeGrafter"/>
</dbReference>
<evidence type="ECO:0000313" key="4">
    <source>
        <dbReference type="Proteomes" id="UP000283786"/>
    </source>
</evidence>
<organism evidence="3 4">
    <name type="scientific">Pseudooceanicola algae</name>
    <dbReference type="NCBI Taxonomy" id="1537215"/>
    <lineage>
        <taxon>Bacteria</taxon>
        <taxon>Pseudomonadati</taxon>
        <taxon>Pseudomonadota</taxon>
        <taxon>Alphaproteobacteria</taxon>
        <taxon>Rhodobacterales</taxon>
        <taxon>Paracoccaceae</taxon>
        <taxon>Pseudooceanicola</taxon>
    </lineage>
</organism>
<dbReference type="CDD" id="cd03443">
    <property type="entry name" value="PaaI_thioesterase"/>
    <property type="match status" value="1"/>
</dbReference>
<dbReference type="InterPro" id="IPR006683">
    <property type="entry name" value="Thioestr_dom"/>
</dbReference>
<dbReference type="InterPro" id="IPR003736">
    <property type="entry name" value="PAAI_dom"/>
</dbReference>
<dbReference type="PANTHER" id="PTHR43240">
    <property type="entry name" value="1,4-DIHYDROXY-2-NAPHTHOYL-COA THIOESTERASE 1"/>
    <property type="match status" value="1"/>
</dbReference>
<evidence type="ECO:0000313" key="3">
    <source>
        <dbReference type="EMBL" id="QPM90359.1"/>
    </source>
</evidence>
<dbReference type="GO" id="GO:0005829">
    <property type="term" value="C:cytosol"/>
    <property type="evidence" value="ECO:0007669"/>
    <property type="project" value="TreeGrafter"/>
</dbReference>
<dbReference type="EMBL" id="CP060436">
    <property type="protein sequence ID" value="QPM90359.1"/>
    <property type="molecule type" value="Genomic_DNA"/>
</dbReference>
<dbReference type="AlphaFoldDB" id="A0A418SH31"/>
<dbReference type="InterPro" id="IPR029069">
    <property type="entry name" value="HotDog_dom_sf"/>
</dbReference>
<dbReference type="NCBIfam" id="TIGR00369">
    <property type="entry name" value="unchar_dom_1"/>
    <property type="match status" value="1"/>
</dbReference>
<reference evidence="3 4" key="1">
    <citation type="submission" date="2020-08" db="EMBL/GenBank/DDBJ databases">
        <title>Genome sequence of Rhodobacteraceae bacterium Lw-13e.</title>
        <authorList>
            <person name="Poehlein A."/>
            <person name="Wolter L."/>
            <person name="Daniel R."/>
            <person name="Brinkhoff T."/>
        </authorList>
    </citation>
    <scope>NUCLEOTIDE SEQUENCE [LARGE SCALE GENOMIC DNA]</scope>
    <source>
        <strain evidence="3 4">Lw-13e</strain>
    </source>
</reference>
<protein>
    <recommendedName>
        <fullName evidence="2">Thioesterase domain-containing protein</fullName>
    </recommendedName>
</protein>
<dbReference type="Proteomes" id="UP000283786">
    <property type="component" value="Chromosome"/>
</dbReference>
<keyword evidence="4" id="KW-1185">Reference proteome</keyword>
<dbReference type="SUPFAM" id="SSF54637">
    <property type="entry name" value="Thioesterase/thiol ester dehydrase-isomerase"/>
    <property type="match status" value="1"/>
</dbReference>
<gene>
    <name evidence="3" type="ORF">PSAL_015970</name>
</gene>
<evidence type="ECO:0000259" key="2">
    <source>
        <dbReference type="Pfam" id="PF03061"/>
    </source>
</evidence>
<name>A0A418SH31_9RHOB</name>
<dbReference type="PANTHER" id="PTHR43240:SF7">
    <property type="entry name" value="BLR7284 PROTEIN"/>
    <property type="match status" value="1"/>
</dbReference>
<proteinExistence type="predicted"/>
<keyword evidence="1" id="KW-0378">Hydrolase</keyword>
<dbReference type="Pfam" id="PF03061">
    <property type="entry name" value="4HBT"/>
    <property type="match status" value="1"/>
</dbReference>
<feature type="domain" description="Thioesterase" evidence="2">
    <location>
        <begin position="78"/>
        <end position="151"/>
    </location>
</feature>
<sequence length="185" mass="19512">MAQEHDTPHTDPQRDPPGEFQAETLVDPHADMLQLARKFSASLPHARALGITAEAMAPGRATYAMPYDKRFIGDPETGVMAGGVLSVLLDTSCGASVLSHPLCNGQTATLDLRIDYMRAATPGQGLRAEAECYHVTRSVAFVRANAYDNDSDSPVASAAGAFTFQSRAPGESPDNALSPKPEAGA</sequence>
<accession>A0A418SH31</accession>
<dbReference type="KEGG" id="palw:PSAL_015970"/>
<evidence type="ECO:0000256" key="1">
    <source>
        <dbReference type="ARBA" id="ARBA00022801"/>
    </source>
</evidence>
<dbReference type="Gene3D" id="3.10.129.10">
    <property type="entry name" value="Hotdog Thioesterase"/>
    <property type="match status" value="1"/>
</dbReference>